<dbReference type="OrthoDB" id="692133at2759"/>
<evidence type="ECO:0000313" key="3">
    <source>
        <dbReference type="Proteomes" id="UP000095767"/>
    </source>
</evidence>
<dbReference type="EMBL" id="LWDX02003048">
    <property type="protein sequence ID" value="OEL38093.1"/>
    <property type="molecule type" value="Genomic_DNA"/>
</dbReference>
<comment type="caution">
    <text evidence="2">The sequence shown here is derived from an EMBL/GenBank/DDBJ whole genome shotgun (WGS) entry which is preliminary data.</text>
</comment>
<name>A0A1E5WL57_9POAL</name>
<proteinExistence type="predicted"/>
<keyword evidence="3" id="KW-1185">Reference proteome</keyword>
<protein>
    <recommendedName>
        <fullName evidence="4">Myb-like domain-containing protein</fullName>
    </recommendedName>
</protein>
<organism evidence="2 3">
    <name type="scientific">Dichanthelium oligosanthes</name>
    <dbReference type="NCBI Taxonomy" id="888268"/>
    <lineage>
        <taxon>Eukaryota</taxon>
        <taxon>Viridiplantae</taxon>
        <taxon>Streptophyta</taxon>
        <taxon>Embryophyta</taxon>
        <taxon>Tracheophyta</taxon>
        <taxon>Spermatophyta</taxon>
        <taxon>Magnoliopsida</taxon>
        <taxon>Liliopsida</taxon>
        <taxon>Poales</taxon>
        <taxon>Poaceae</taxon>
        <taxon>PACMAD clade</taxon>
        <taxon>Panicoideae</taxon>
        <taxon>Panicodae</taxon>
        <taxon>Paniceae</taxon>
        <taxon>Dichantheliinae</taxon>
        <taxon>Dichanthelium</taxon>
    </lineage>
</organism>
<gene>
    <name evidence="2" type="ORF">BAE44_0000889</name>
</gene>
<sequence length="223" mass="25036">LLNSSIFSSDPQDTNAHHNQNIQPHHYPLNYPPPHIHPNFYGHYPHNINPFPGPSYQSLPSTSASYHRGPYQGNIRQYPPGVLGGFMANGPSSPVGSMAFFAYSGGSEEWSDASEDESEKKGGCIIWNHDDDLRLASCWLNNSNDAILGIGKKSGRFWKDIVDEYNKHAPEGQRRTTMQGKEHWNKTIPHINKFNGVYNNICSTYSSSQSEDQLMESITDNQI</sequence>
<dbReference type="STRING" id="888268.A0A1E5WL57"/>
<dbReference type="Proteomes" id="UP000095767">
    <property type="component" value="Unassembled WGS sequence"/>
</dbReference>
<feature type="compositionally biased region" description="Polar residues" evidence="1">
    <location>
        <begin position="1"/>
        <end position="23"/>
    </location>
</feature>
<dbReference type="AlphaFoldDB" id="A0A1E5WL57"/>
<evidence type="ECO:0000256" key="1">
    <source>
        <dbReference type="SAM" id="MobiDB-lite"/>
    </source>
</evidence>
<feature type="non-terminal residue" evidence="2">
    <location>
        <position position="1"/>
    </location>
</feature>
<evidence type="ECO:0008006" key="4">
    <source>
        <dbReference type="Google" id="ProtNLM"/>
    </source>
</evidence>
<reference evidence="2 3" key="1">
    <citation type="submission" date="2016-09" db="EMBL/GenBank/DDBJ databases">
        <title>The draft genome of Dichanthelium oligosanthes: A C3 panicoid grass species.</title>
        <authorList>
            <person name="Studer A.J."/>
            <person name="Schnable J.C."/>
            <person name="Brutnell T.P."/>
        </authorList>
    </citation>
    <scope>NUCLEOTIDE SEQUENCE [LARGE SCALE GENOMIC DNA]</scope>
    <source>
        <strain evidence="3">cv. Kellogg 1175</strain>
        <tissue evidence="2">Leaf</tissue>
    </source>
</reference>
<feature type="region of interest" description="Disordered" evidence="1">
    <location>
        <begin position="1"/>
        <end position="29"/>
    </location>
</feature>
<dbReference type="PANTHER" id="PTHR45224">
    <property type="entry name" value="OS01G0527900 PROTEIN-RELATED"/>
    <property type="match status" value="1"/>
</dbReference>
<accession>A0A1E5WL57</accession>
<evidence type="ECO:0000313" key="2">
    <source>
        <dbReference type="EMBL" id="OEL38093.1"/>
    </source>
</evidence>